<evidence type="ECO:0000313" key="1">
    <source>
        <dbReference type="EMBL" id="MFC7013823.1"/>
    </source>
</evidence>
<evidence type="ECO:0000313" key="2">
    <source>
        <dbReference type="Proteomes" id="UP001596409"/>
    </source>
</evidence>
<dbReference type="EMBL" id="JBHSYM010000039">
    <property type="protein sequence ID" value="MFC7013823.1"/>
    <property type="molecule type" value="Genomic_DNA"/>
</dbReference>
<gene>
    <name evidence="1" type="ORF">ACFQMH_19260</name>
</gene>
<dbReference type="RefSeq" id="WP_189880491.1">
    <property type="nucleotide sequence ID" value="NZ_BMWA01000043.1"/>
</dbReference>
<keyword evidence="2" id="KW-1185">Reference proteome</keyword>
<name>A0ABW2E1J8_9ACTN</name>
<proteinExistence type="predicted"/>
<dbReference type="Proteomes" id="UP001596409">
    <property type="component" value="Unassembled WGS sequence"/>
</dbReference>
<accession>A0ABW2E1J8</accession>
<sequence length="136" mass="14954">MTLRNVPLKWSSTHRTRLEKAAGVAKVDLLCTALTWRLLRTQATYRYSSVKFPGDAKEGTSEQEMLRISLTGPQLAQLTDRVLWGTLPMVPLDSGHRALYQRTYDAITSVIDAVDLSAVDGAAVPDIVIDARIGAE</sequence>
<protein>
    <submittedName>
        <fullName evidence="1">Uncharacterized protein</fullName>
    </submittedName>
</protein>
<organism evidence="1 2">
    <name type="scientific">Streptomyces viridiviolaceus</name>
    <dbReference type="NCBI Taxonomy" id="68282"/>
    <lineage>
        <taxon>Bacteria</taxon>
        <taxon>Bacillati</taxon>
        <taxon>Actinomycetota</taxon>
        <taxon>Actinomycetes</taxon>
        <taxon>Kitasatosporales</taxon>
        <taxon>Streptomycetaceae</taxon>
        <taxon>Streptomyces</taxon>
    </lineage>
</organism>
<comment type="caution">
    <text evidence="1">The sequence shown here is derived from an EMBL/GenBank/DDBJ whole genome shotgun (WGS) entry which is preliminary data.</text>
</comment>
<reference evidence="2" key="1">
    <citation type="journal article" date="2019" name="Int. J. Syst. Evol. Microbiol.">
        <title>The Global Catalogue of Microorganisms (GCM) 10K type strain sequencing project: providing services to taxonomists for standard genome sequencing and annotation.</title>
        <authorList>
            <consortium name="The Broad Institute Genomics Platform"/>
            <consortium name="The Broad Institute Genome Sequencing Center for Infectious Disease"/>
            <person name="Wu L."/>
            <person name="Ma J."/>
        </authorList>
    </citation>
    <scope>NUCLEOTIDE SEQUENCE [LARGE SCALE GENOMIC DNA]</scope>
    <source>
        <strain evidence="2">JCM 4855</strain>
    </source>
</reference>